<comment type="caution">
    <text evidence="2">The sequence shown here is derived from an EMBL/GenBank/DDBJ whole genome shotgun (WGS) entry which is preliminary data.</text>
</comment>
<feature type="repeat" description="TPR" evidence="1">
    <location>
        <begin position="163"/>
        <end position="196"/>
    </location>
</feature>
<dbReference type="EMBL" id="DRTB01000252">
    <property type="protein sequence ID" value="HHE05077.1"/>
    <property type="molecule type" value="Genomic_DNA"/>
</dbReference>
<feature type="repeat" description="TPR" evidence="1">
    <location>
        <begin position="129"/>
        <end position="162"/>
    </location>
</feature>
<dbReference type="Pfam" id="PF14559">
    <property type="entry name" value="TPR_19"/>
    <property type="match status" value="1"/>
</dbReference>
<accession>A0A7C5DCD1</accession>
<feature type="repeat" description="TPR" evidence="1">
    <location>
        <begin position="244"/>
        <end position="277"/>
    </location>
</feature>
<dbReference type="AlphaFoldDB" id="A0A7C5DCD1"/>
<dbReference type="PANTHER" id="PTHR12558">
    <property type="entry name" value="CELL DIVISION CYCLE 16,23,27"/>
    <property type="match status" value="1"/>
</dbReference>
<gene>
    <name evidence="2" type="ORF">ENL19_03335</name>
</gene>
<dbReference type="Proteomes" id="UP000886110">
    <property type="component" value="Unassembled WGS sequence"/>
</dbReference>
<evidence type="ECO:0000313" key="2">
    <source>
        <dbReference type="EMBL" id="HHE05077.1"/>
    </source>
</evidence>
<dbReference type="SUPFAM" id="SSF48452">
    <property type="entry name" value="TPR-like"/>
    <property type="match status" value="1"/>
</dbReference>
<protein>
    <submittedName>
        <fullName evidence="2">Tetratricopeptide repeat protein</fullName>
    </submittedName>
</protein>
<dbReference type="SMART" id="SM00028">
    <property type="entry name" value="TPR"/>
    <property type="match status" value="6"/>
</dbReference>
<proteinExistence type="predicted"/>
<evidence type="ECO:0000256" key="1">
    <source>
        <dbReference type="PROSITE-ProRule" id="PRU00339"/>
    </source>
</evidence>
<dbReference type="PROSITE" id="PS50005">
    <property type="entry name" value="TPR"/>
    <property type="match status" value="5"/>
</dbReference>
<feature type="non-terminal residue" evidence="2">
    <location>
        <position position="281"/>
    </location>
</feature>
<dbReference type="PANTHER" id="PTHR12558:SF13">
    <property type="entry name" value="CELL DIVISION CYCLE PROTEIN 27 HOMOLOG"/>
    <property type="match status" value="1"/>
</dbReference>
<dbReference type="Pfam" id="PF13414">
    <property type="entry name" value="TPR_11"/>
    <property type="match status" value="1"/>
</dbReference>
<organism evidence="2">
    <name type="scientific">candidate division WOR-3 bacterium</name>
    <dbReference type="NCBI Taxonomy" id="2052148"/>
    <lineage>
        <taxon>Bacteria</taxon>
        <taxon>Bacteria division WOR-3</taxon>
    </lineage>
</organism>
<dbReference type="Pfam" id="PF13181">
    <property type="entry name" value="TPR_8"/>
    <property type="match status" value="1"/>
</dbReference>
<dbReference type="Gene3D" id="1.25.40.10">
    <property type="entry name" value="Tetratricopeptide repeat domain"/>
    <property type="match status" value="1"/>
</dbReference>
<sequence length="281" mass="32728">MKKFFFSVTLLFLFFLLFTPIYPQNNALELFQNGIKQEQQGDLYSALFTYQKVSKLNPYFVDAKVALSRIYYKLKDYKKSEKILKEALTQEPKNIDALNMLGKVEIALNNFKEAEEIFTRAVSIDPTNIESQYGFANLYRLEGRYKEAIEKYQYILKIYPNDARSYIYIGDIYMELGKYTKAGGFYRNAVSLDSHSSFTHLKLAKYYYKMGRLNSTTNKKIADSYLNAGIDEANTTLEIDPENRDALETLGDIYLFKKGFTEALNYYQKLLKLKPDDNILL</sequence>
<feature type="repeat" description="TPR" evidence="1">
    <location>
        <begin position="95"/>
        <end position="128"/>
    </location>
</feature>
<keyword evidence="1" id="KW-0802">TPR repeat</keyword>
<reference evidence="2" key="1">
    <citation type="journal article" date="2020" name="mSystems">
        <title>Genome- and Community-Level Interaction Insights into Carbon Utilization and Element Cycling Functions of Hydrothermarchaeota in Hydrothermal Sediment.</title>
        <authorList>
            <person name="Zhou Z."/>
            <person name="Liu Y."/>
            <person name="Xu W."/>
            <person name="Pan J."/>
            <person name="Luo Z.H."/>
            <person name="Li M."/>
        </authorList>
    </citation>
    <scope>NUCLEOTIDE SEQUENCE [LARGE SCALE GENOMIC DNA]</scope>
    <source>
        <strain evidence="2">HyVt-74</strain>
    </source>
</reference>
<feature type="repeat" description="TPR" evidence="1">
    <location>
        <begin position="61"/>
        <end position="94"/>
    </location>
</feature>
<dbReference type="InterPro" id="IPR011990">
    <property type="entry name" value="TPR-like_helical_dom_sf"/>
</dbReference>
<dbReference type="InterPro" id="IPR019734">
    <property type="entry name" value="TPR_rpt"/>
</dbReference>
<name>A0A7C5DCD1_UNCW3</name>